<dbReference type="HAMAP" id="MF_00368">
    <property type="entry name" value="Ribosomal_bL12"/>
    <property type="match status" value="1"/>
</dbReference>
<dbReference type="OrthoDB" id="250175at2759"/>
<dbReference type="GO" id="GO:1990904">
    <property type="term" value="C:ribonucleoprotein complex"/>
    <property type="evidence" value="ECO:0007669"/>
    <property type="project" value="UniProtKB-KW"/>
</dbReference>
<feature type="domain" description="Large ribosomal subunit protein bL12 C-terminal" evidence="4">
    <location>
        <begin position="110"/>
        <end position="176"/>
    </location>
</feature>
<evidence type="ECO:0000313" key="6">
    <source>
        <dbReference type="EMBL" id="ETV97916.1"/>
    </source>
</evidence>
<dbReference type="Gene3D" id="1.20.5.710">
    <property type="entry name" value="Single helix bin"/>
    <property type="match status" value="1"/>
</dbReference>
<dbReference type="SUPFAM" id="SSF48300">
    <property type="entry name" value="Ribosomal protein L7/12, oligomerisation (N-terminal) domain"/>
    <property type="match status" value="1"/>
</dbReference>
<evidence type="ECO:0000313" key="8">
    <source>
        <dbReference type="Proteomes" id="UP000285060"/>
    </source>
</evidence>
<dbReference type="eggNOG" id="KOG1715">
    <property type="taxonomic scope" value="Eukaryota"/>
</dbReference>
<dbReference type="InterPro" id="IPR013823">
    <property type="entry name" value="Ribosomal_bL12_C"/>
</dbReference>
<dbReference type="InterPro" id="IPR000206">
    <property type="entry name" value="Ribosomal_bL12"/>
</dbReference>
<keyword evidence="8" id="KW-1185">Reference proteome</keyword>
<evidence type="ECO:0000256" key="1">
    <source>
        <dbReference type="ARBA" id="ARBA00007197"/>
    </source>
</evidence>
<evidence type="ECO:0000259" key="4">
    <source>
        <dbReference type="Pfam" id="PF00542"/>
    </source>
</evidence>
<keyword evidence="3" id="KW-0687">Ribonucleoprotein</keyword>
<dbReference type="RefSeq" id="XP_008873477.1">
    <property type="nucleotide sequence ID" value="XM_008875255.1"/>
</dbReference>
<dbReference type="Pfam" id="PF00542">
    <property type="entry name" value="Ribosomal_L12"/>
    <property type="match status" value="1"/>
</dbReference>
<dbReference type="InterPro" id="IPR014719">
    <property type="entry name" value="Ribosomal_bL12_C/ClpS-like"/>
</dbReference>
<dbReference type="GeneID" id="20086284"/>
<dbReference type="FunFam" id="3.30.1390.10:FF:000001">
    <property type="entry name" value="50S ribosomal protein L7/L12"/>
    <property type="match status" value="1"/>
</dbReference>
<proteinExistence type="inferred from homology"/>
<reference evidence="6" key="1">
    <citation type="submission" date="2013-12" db="EMBL/GenBank/DDBJ databases">
        <title>The Genome Sequence of Aphanomyces invadans NJM9701.</title>
        <authorList>
            <consortium name="The Broad Institute Genomics Platform"/>
            <person name="Russ C."/>
            <person name="Tyler B."/>
            <person name="van West P."/>
            <person name="Dieguez-Uribeondo J."/>
            <person name="Young S.K."/>
            <person name="Zeng Q."/>
            <person name="Gargeya S."/>
            <person name="Fitzgerald M."/>
            <person name="Abouelleil A."/>
            <person name="Alvarado L."/>
            <person name="Chapman S.B."/>
            <person name="Gainer-Dewar J."/>
            <person name="Goldberg J."/>
            <person name="Griggs A."/>
            <person name="Gujja S."/>
            <person name="Hansen M."/>
            <person name="Howarth C."/>
            <person name="Imamovic A."/>
            <person name="Ireland A."/>
            <person name="Larimer J."/>
            <person name="McCowan C."/>
            <person name="Murphy C."/>
            <person name="Pearson M."/>
            <person name="Poon T.W."/>
            <person name="Priest M."/>
            <person name="Roberts A."/>
            <person name="Saif S."/>
            <person name="Shea T."/>
            <person name="Sykes S."/>
            <person name="Wortman J."/>
            <person name="Nusbaum C."/>
            <person name="Birren B."/>
        </authorList>
    </citation>
    <scope>NUCLEOTIDE SEQUENCE [LARGE SCALE GENOMIC DNA]</scope>
    <source>
        <strain evidence="6">NJM9701</strain>
    </source>
</reference>
<dbReference type="Pfam" id="PF16320">
    <property type="entry name" value="Ribosomal_L12_N"/>
    <property type="match status" value="1"/>
</dbReference>
<evidence type="ECO:0000313" key="7">
    <source>
        <dbReference type="EMBL" id="RHY33034.1"/>
    </source>
</evidence>
<dbReference type="InterPro" id="IPR036235">
    <property type="entry name" value="Ribosomal_bL12_oligo_N_sf"/>
</dbReference>
<dbReference type="VEuPathDB" id="FungiDB:H310_09234"/>
<dbReference type="GO" id="GO:0003729">
    <property type="term" value="F:mRNA binding"/>
    <property type="evidence" value="ECO:0007669"/>
    <property type="project" value="TreeGrafter"/>
</dbReference>
<dbReference type="SUPFAM" id="SSF54736">
    <property type="entry name" value="ClpS-like"/>
    <property type="match status" value="1"/>
</dbReference>
<dbReference type="Proteomes" id="UP000285060">
    <property type="component" value="Unassembled WGS sequence"/>
</dbReference>
<dbReference type="CDD" id="cd00387">
    <property type="entry name" value="Ribosomal_L7_L12"/>
    <property type="match status" value="1"/>
</dbReference>
<dbReference type="EMBL" id="KI913971">
    <property type="protein sequence ID" value="ETV97916.1"/>
    <property type="molecule type" value="Genomic_DNA"/>
</dbReference>
<reference evidence="7 8" key="2">
    <citation type="submission" date="2018-08" db="EMBL/GenBank/DDBJ databases">
        <title>Aphanomyces genome sequencing and annotation.</title>
        <authorList>
            <person name="Minardi D."/>
            <person name="Oidtmann B."/>
            <person name="Van Der Giezen M."/>
            <person name="Studholme D.J."/>
        </authorList>
    </citation>
    <scope>NUCLEOTIDE SEQUENCE [LARGE SCALE GENOMIC DNA]</scope>
    <source>
        <strain evidence="7 8">NJM0002</strain>
    </source>
</reference>
<sequence length="177" mass="19115">MLTRVVRASVIRGVAGRRAISSSTPRFLEVKEATEAQKKMIENEVALTPRVQNVLDLICELNLIEISELSAAIQVKFDIPEMGFAMGGGGGSAGGETAAEEEKKEEKTSFDVKLVSFDAKNKIKVIKEVRAITGLGLKEAKELVESVPAVLKKELKKAEAEELMAKITEMGGVGELE</sequence>
<dbReference type="GO" id="GO:0005737">
    <property type="term" value="C:cytoplasm"/>
    <property type="evidence" value="ECO:0007669"/>
    <property type="project" value="UniProtKB-ARBA"/>
</dbReference>
<name>A0A024TWE0_9STRA</name>
<dbReference type="STRING" id="157072.A0A024TWE0"/>
<keyword evidence="2 6" id="KW-0689">Ribosomal protein</keyword>
<comment type="similarity">
    <text evidence="1">Belongs to the bacterial ribosomal protein bL12 family.</text>
</comment>
<dbReference type="AlphaFoldDB" id="A0A024TWE0"/>
<dbReference type="GO" id="GO:0006412">
    <property type="term" value="P:translation"/>
    <property type="evidence" value="ECO:0007669"/>
    <property type="project" value="InterPro"/>
</dbReference>
<evidence type="ECO:0000256" key="2">
    <source>
        <dbReference type="ARBA" id="ARBA00022980"/>
    </source>
</evidence>
<accession>A0A024TWE0</accession>
<dbReference type="GO" id="GO:0003735">
    <property type="term" value="F:structural constituent of ribosome"/>
    <property type="evidence" value="ECO:0007669"/>
    <property type="project" value="InterPro"/>
</dbReference>
<dbReference type="PANTHER" id="PTHR45987">
    <property type="entry name" value="39S RIBOSOMAL PROTEIN L12"/>
    <property type="match status" value="1"/>
</dbReference>
<dbReference type="NCBIfam" id="TIGR00855">
    <property type="entry name" value="L12"/>
    <property type="match status" value="1"/>
</dbReference>
<feature type="domain" description="Large ribosomal subunit protein bL12 oligomerization" evidence="5">
    <location>
        <begin position="52"/>
        <end position="95"/>
    </location>
</feature>
<protein>
    <submittedName>
        <fullName evidence="6">Ribosomal protein L7/L12</fullName>
    </submittedName>
</protein>
<evidence type="ECO:0000256" key="3">
    <source>
        <dbReference type="ARBA" id="ARBA00023274"/>
    </source>
</evidence>
<dbReference type="GO" id="GO:0005840">
    <property type="term" value="C:ribosome"/>
    <property type="evidence" value="ECO:0007669"/>
    <property type="project" value="UniProtKB-KW"/>
</dbReference>
<dbReference type="Gene3D" id="3.30.1390.10">
    <property type="match status" value="1"/>
</dbReference>
<evidence type="ECO:0000259" key="5">
    <source>
        <dbReference type="Pfam" id="PF16320"/>
    </source>
</evidence>
<dbReference type="EMBL" id="QUSY01000098">
    <property type="protein sequence ID" value="RHY33034.1"/>
    <property type="molecule type" value="Genomic_DNA"/>
</dbReference>
<organism evidence="6">
    <name type="scientific">Aphanomyces invadans</name>
    <dbReference type="NCBI Taxonomy" id="157072"/>
    <lineage>
        <taxon>Eukaryota</taxon>
        <taxon>Sar</taxon>
        <taxon>Stramenopiles</taxon>
        <taxon>Oomycota</taxon>
        <taxon>Saprolegniomycetes</taxon>
        <taxon>Saprolegniales</taxon>
        <taxon>Verrucalvaceae</taxon>
        <taxon>Aphanomyces</taxon>
    </lineage>
</organism>
<gene>
    <name evidence="7" type="ORF">DYB32_001943</name>
    <name evidence="6" type="ORF">H310_09234</name>
</gene>
<dbReference type="InterPro" id="IPR008932">
    <property type="entry name" value="Ribosomal_bL12_oligo"/>
</dbReference>
<dbReference type="PANTHER" id="PTHR45987:SF4">
    <property type="entry name" value="LARGE RIBOSOMAL SUBUNIT PROTEIN BL12M"/>
    <property type="match status" value="1"/>
</dbReference>